<accession>A0A1H9PYL1</accession>
<evidence type="ECO:0000313" key="1">
    <source>
        <dbReference type="EMBL" id="SER53228.1"/>
    </source>
</evidence>
<sequence length="160" mass="17842">MFQDSAIQPDGRIIRAALSADPEVWDLLTAVLTDSGVTVSWRYYRDGGWLAKATLKTKTIAWLAVGKGSVRVTFHFSERHPDRLCALPELPAEVRRWIAETALSGKLLPVTFEVRDRTDIAPVQARWWITSWRRGDGYVRCAHTANVGDDGSYSAPAMSP</sequence>
<organism evidence="1 2">
    <name type="scientific">Propionibacterium cyclohexanicum</name>
    <dbReference type="NCBI Taxonomy" id="64702"/>
    <lineage>
        <taxon>Bacteria</taxon>
        <taxon>Bacillati</taxon>
        <taxon>Actinomycetota</taxon>
        <taxon>Actinomycetes</taxon>
        <taxon>Propionibacteriales</taxon>
        <taxon>Propionibacteriaceae</taxon>
        <taxon>Propionibacterium</taxon>
    </lineage>
</organism>
<keyword evidence="2" id="KW-1185">Reference proteome</keyword>
<proteinExistence type="predicted"/>
<dbReference type="STRING" id="64702.SAMN05443377_10220"/>
<dbReference type="AlphaFoldDB" id="A0A1H9PYL1"/>
<dbReference type="Pfam" id="PF12663">
    <property type="entry name" value="DUF3788"/>
    <property type="match status" value="1"/>
</dbReference>
<evidence type="ECO:0000313" key="2">
    <source>
        <dbReference type="Proteomes" id="UP000198815"/>
    </source>
</evidence>
<dbReference type="RefSeq" id="WP_177170010.1">
    <property type="nucleotide sequence ID" value="NZ_FOGZ01000002.1"/>
</dbReference>
<protein>
    <submittedName>
        <fullName evidence="1">Uncharacterized protein</fullName>
    </submittedName>
</protein>
<dbReference type="EMBL" id="FOGZ01000002">
    <property type="protein sequence ID" value="SER53228.1"/>
    <property type="molecule type" value="Genomic_DNA"/>
</dbReference>
<dbReference type="Proteomes" id="UP000198815">
    <property type="component" value="Unassembled WGS sequence"/>
</dbReference>
<reference evidence="2" key="1">
    <citation type="submission" date="2016-10" db="EMBL/GenBank/DDBJ databases">
        <authorList>
            <person name="Varghese N."/>
            <person name="Submissions S."/>
        </authorList>
    </citation>
    <scope>NUCLEOTIDE SEQUENCE [LARGE SCALE GENOMIC DNA]</scope>
    <source>
        <strain evidence="2">DSM 16859</strain>
    </source>
</reference>
<dbReference type="InterPro" id="IPR024265">
    <property type="entry name" value="DUF3788"/>
</dbReference>
<gene>
    <name evidence="1" type="ORF">SAMN05443377_10220</name>
</gene>
<name>A0A1H9PYL1_9ACTN</name>